<dbReference type="GO" id="GO:0007018">
    <property type="term" value="P:microtubule-based movement"/>
    <property type="evidence" value="ECO:0007669"/>
    <property type="project" value="InterPro"/>
</dbReference>
<sequence length="821" mass="94154">MDVESLMQLSKHSEIIYHLEESVSQWMRQIDEEAKEVEMLRVEREQNGPHEEFDFWKCRMTRMNSLVRELRRTDIQNVILALQSVRSKAIEKWVDLDKKVTNAYNEAKENVRFLSTVEKLCMLLNHTNLITNQIIATCKRYLTNKNKKSIWEQDSDLIIQRMNECIELNLAYQEAYRTTRQEMIDSGAKQAFNFSEVQIFGNMNLFTQRLEYLTRVLQTLGQYATLREFVLEGKEPLIVKLDRLHTIITSKRYDYLDQRNQQFVVDYEDFKNRIAELHASLLTTIGAYFRKPCGLTAQIKLQERLETLKIPELNHKERYRVICNRLKDELLAVARLFQSGVSDPPLYRNMPPFAGRIAWARCLYRRLEAPMNALAKRATKILLTEEGQKLIALYNDTVGNLVGYEITVYQTWNKMLMCNEYVRITKLIPPHLTLLVAPTVQLINTALRPGITLYNWTSVSLKPYTDSVFKELYRLERTLDQANQIFENRISDVLKRIANCQLLSLPADRDSPLEMIDLIYQTKQQTKKVSEEIDTLSLSAFCAAIEYINRLLVDYDVFVERNKLSTKVEEEMRLKRTLMDSTSLETKTSRKPIVTVPGSSSKGSPEDMNTDKPNRSGRAPITSGAGQSVYDGSKTPTNATDWQAQAESQAGGLSLRTMVVHSQNVKTALQIANAADDLMFSLGQRTIDAVCQSVRTALDRLWNILATREAAVALKDVPVGKPVKCGSARPFPLVRCYIRVIGHTLDVWPRPNDIQYALKVIVNTVETSTKGILAWGREGRCKTLPIMARRSSVEDEAFRRVRGRGPKRPQSTSHSPSCKAT</sequence>
<evidence type="ECO:0000256" key="2">
    <source>
        <dbReference type="SAM" id="MobiDB-lite"/>
    </source>
</evidence>
<feature type="domain" description="Dynein heavy chain tail" evidence="3">
    <location>
        <begin position="130"/>
        <end position="414"/>
    </location>
</feature>
<proteinExistence type="inferred from homology"/>
<feature type="region of interest" description="Disordered" evidence="2">
    <location>
        <begin position="797"/>
        <end position="821"/>
    </location>
</feature>
<accession>A0A5J4NVV0</accession>
<feature type="compositionally biased region" description="Polar residues" evidence="2">
    <location>
        <begin position="809"/>
        <end position="821"/>
    </location>
</feature>
<comment type="similarity">
    <text evidence="1">Belongs to the dynein heavy chain family.</text>
</comment>
<name>A0A5J4NVV0_9TREM</name>
<feature type="domain" description="Dynein heavy chain tail" evidence="3">
    <location>
        <begin position="16"/>
        <end position="127"/>
    </location>
</feature>
<dbReference type="InterPro" id="IPR013594">
    <property type="entry name" value="Dynein_heavy_tail"/>
</dbReference>
<dbReference type="PANTHER" id="PTHR46532:SF4">
    <property type="entry name" value="AAA+ ATPASE DOMAIN-CONTAINING PROTEIN"/>
    <property type="match status" value="1"/>
</dbReference>
<evidence type="ECO:0000259" key="3">
    <source>
        <dbReference type="Pfam" id="PF08385"/>
    </source>
</evidence>
<evidence type="ECO:0000313" key="4">
    <source>
        <dbReference type="EMBL" id="KAA3679634.1"/>
    </source>
</evidence>
<keyword evidence="5" id="KW-1185">Reference proteome</keyword>
<evidence type="ECO:0000256" key="1">
    <source>
        <dbReference type="ARBA" id="ARBA00008887"/>
    </source>
</evidence>
<feature type="region of interest" description="Disordered" evidence="2">
    <location>
        <begin position="581"/>
        <end position="638"/>
    </location>
</feature>
<dbReference type="InterPro" id="IPR026983">
    <property type="entry name" value="DHC"/>
</dbReference>
<reference evidence="4 5" key="1">
    <citation type="journal article" date="2019" name="Gigascience">
        <title>Whole-genome sequence of the oriental lung fluke Paragonimus westermani.</title>
        <authorList>
            <person name="Oey H."/>
            <person name="Zakrzewski M."/>
            <person name="Narain K."/>
            <person name="Devi K.R."/>
            <person name="Agatsuma T."/>
            <person name="Nawaratna S."/>
            <person name="Gobert G.N."/>
            <person name="Jones M.K."/>
            <person name="Ragan M.A."/>
            <person name="McManus D.P."/>
            <person name="Krause L."/>
        </authorList>
    </citation>
    <scope>NUCLEOTIDE SEQUENCE [LARGE SCALE GENOMIC DNA]</scope>
    <source>
        <strain evidence="4 5">IND2009</strain>
    </source>
</reference>
<dbReference type="Proteomes" id="UP000324629">
    <property type="component" value="Unassembled WGS sequence"/>
</dbReference>
<dbReference type="AlphaFoldDB" id="A0A5J4NVV0"/>
<dbReference type="GO" id="GO:0005858">
    <property type="term" value="C:axonemal dynein complex"/>
    <property type="evidence" value="ECO:0007669"/>
    <property type="project" value="TreeGrafter"/>
</dbReference>
<dbReference type="GO" id="GO:0051959">
    <property type="term" value="F:dynein light intermediate chain binding"/>
    <property type="evidence" value="ECO:0007669"/>
    <property type="project" value="InterPro"/>
</dbReference>
<organism evidence="4 5">
    <name type="scientific">Paragonimus westermani</name>
    <dbReference type="NCBI Taxonomy" id="34504"/>
    <lineage>
        <taxon>Eukaryota</taxon>
        <taxon>Metazoa</taxon>
        <taxon>Spiralia</taxon>
        <taxon>Lophotrochozoa</taxon>
        <taxon>Platyhelminthes</taxon>
        <taxon>Trematoda</taxon>
        <taxon>Digenea</taxon>
        <taxon>Plagiorchiida</taxon>
        <taxon>Troglotremata</taxon>
        <taxon>Troglotrematidae</taxon>
        <taxon>Paragonimus</taxon>
    </lineage>
</organism>
<dbReference type="EMBL" id="QNGE01000679">
    <property type="protein sequence ID" value="KAA3679634.1"/>
    <property type="molecule type" value="Genomic_DNA"/>
</dbReference>
<comment type="caution">
    <text evidence="4">The sequence shown here is derived from an EMBL/GenBank/DDBJ whole genome shotgun (WGS) entry which is preliminary data.</text>
</comment>
<dbReference type="Pfam" id="PF08385">
    <property type="entry name" value="DHC_N1"/>
    <property type="match status" value="2"/>
</dbReference>
<protein>
    <submittedName>
        <fullName evidence="4">Dynein heavy chain, axonemal</fullName>
    </submittedName>
</protein>
<gene>
    <name evidence="4" type="ORF">DEA37_0012039</name>
</gene>
<dbReference type="PANTHER" id="PTHR46532">
    <property type="entry name" value="MALE FERTILITY FACTOR KL5"/>
    <property type="match status" value="1"/>
</dbReference>
<dbReference type="GO" id="GO:0045505">
    <property type="term" value="F:dynein intermediate chain binding"/>
    <property type="evidence" value="ECO:0007669"/>
    <property type="project" value="InterPro"/>
</dbReference>
<evidence type="ECO:0000313" key="5">
    <source>
        <dbReference type="Proteomes" id="UP000324629"/>
    </source>
</evidence>